<keyword evidence="2" id="KW-1185">Reference proteome</keyword>
<organism evidence="2 3">
    <name type="scientific">Strongyloides papillosus</name>
    <name type="common">Intestinal threadworm</name>
    <dbReference type="NCBI Taxonomy" id="174720"/>
    <lineage>
        <taxon>Eukaryota</taxon>
        <taxon>Metazoa</taxon>
        <taxon>Ecdysozoa</taxon>
        <taxon>Nematoda</taxon>
        <taxon>Chromadorea</taxon>
        <taxon>Rhabditida</taxon>
        <taxon>Tylenchina</taxon>
        <taxon>Panagrolaimomorpha</taxon>
        <taxon>Strongyloidoidea</taxon>
        <taxon>Strongyloididae</taxon>
        <taxon>Strongyloides</taxon>
    </lineage>
</organism>
<sequence>MQVLKEKTTFSKDKKFTFNVRKSNDCHSEKRSQNEESELPTFIIPDLSKSKAITKNVNKILKNKKFQESFKKENHNCEEASKSNKISSNTLYTKTYENEVSEQSKDFCLLTNTLTNKYSTLDENLKIQVDEVKENQGLISEELNDFYDQIIDLKKCGENIVLKNSNYDQKIKISSKNFEDFVDEIKQIKNTNETIKNIYECNIKILTEEIKNNETKIKSQSESINLFKSKIFEISNNLLKYKEENEQLKKINEEIKGENEKLRIALQNSNQTVNKAQEIIQELRGQATENEIEIGILNSQIKKSDKSQPSAGKDIKIFTRDLKMFIFSMLENCHNYNDINNMVKKSINHFLNREIDDDMSQKLLCKWQKEFKVCSVYVSGYMLEEFIRKKGKGVLIQRKITLKNKKLQTFVLCGNAEGRFYEILLGAIEVKNNSAEYMVKCFEELLETLANVTNNLKEDFILDIYNAIYGYMNDNTRSGKKIYNLFNEKVYFGKDPNDIRKYITYSSISCIGINILKTIEKLVYNLTEGKKIFVFLRNISKELCQENCNYYPSAVAFNNFIKNKLIREKNEGKKAIKPESKISSIEGSSTQMYGIICQDIIYSYSDLIEFSKINENRFDICKKILSMLSSKEVMNFLIFIAYVNEMFVYPIIRAASSTDIKEFVSYIKNIINEVEVYEFSKLPDIQKMILNYGNNYTFFKYGTLSILSNMMKKTFKDDTIGKEMIVKVLKETVKNVKKEFINVYERINENDDQTGRFLKIQTKIIANNVFSQVKQNSLEIPYKDITMISSQVRASYNKMTEVLEQMTQSKVDSMLELRLPFEEYSK</sequence>
<feature type="coiled-coil region" evidence="1">
    <location>
        <begin position="196"/>
        <end position="293"/>
    </location>
</feature>
<evidence type="ECO:0000313" key="2">
    <source>
        <dbReference type="Proteomes" id="UP000046392"/>
    </source>
</evidence>
<accession>A0A0N5CAN1</accession>
<dbReference type="WBParaSite" id="SPAL_0001495100.1">
    <property type="protein sequence ID" value="SPAL_0001495100.1"/>
    <property type="gene ID" value="SPAL_0001495100"/>
</dbReference>
<evidence type="ECO:0000256" key="1">
    <source>
        <dbReference type="SAM" id="Coils"/>
    </source>
</evidence>
<proteinExistence type="predicted"/>
<dbReference type="AlphaFoldDB" id="A0A0N5CAN1"/>
<name>A0A0N5CAN1_STREA</name>
<reference evidence="3" key="1">
    <citation type="submission" date="2017-02" db="UniProtKB">
        <authorList>
            <consortium name="WormBaseParasite"/>
        </authorList>
    </citation>
    <scope>IDENTIFICATION</scope>
</reference>
<keyword evidence="1" id="KW-0175">Coiled coil</keyword>
<protein>
    <submittedName>
        <fullName evidence="3">PUM-HD domain-containing protein</fullName>
    </submittedName>
</protein>
<dbReference type="Proteomes" id="UP000046392">
    <property type="component" value="Unplaced"/>
</dbReference>
<evidence type="ECO:0000313" key="3">
    <source>
        <dbReference type="WBParaSite" id="SPAL_0001495100.1"/>
    </source>
</evidence>